<dbReference type="KEGG" id="lgi:LOTGIDRAFT_205126"/>
<organism evidence="7 8">
    <name type="scientific">Lottia gigantea</name>
    <name type="common">Giant owl limpet</name>
    <dbReference type="NCBI Taxonomy" id="225164"/>
    <lineage>
        <taxon>Eukaryota</taxon>
        <taxon>Metazoa</taxon>
        <taxon>Spiralia</taxon>
        <taxon>Lophotrochozoa</taxon>
        <taxon>Mollusca</taxon>
        <taxon>Gastropoda</taxon>
        <taxon>Patellogastropoda</taxon>
        <taxon>Lottioidea</taxon>
        <taxon>Lottiidae</taxon>
        <taxon>Lottia</taxon>
    </lineage>
</organism>
<dbReference type="PANTHER" id="PTHR21496">
    <property type="entry name" value="FERREDOXIN-RELATED"/>
    <property type="match status" value="1"/>
</dbReference>
<dbReference type="GO" id="GO:0051537">
    <property type="term" value="F:2 iron, 2 sulfur cluster binding"/>
    <property type="evidence" value="ECO:0007669"/>
    <property type="project" value="UniProtKB-KW"/>
</dbReference>
<evidence type="ECO:0000313" key="7">
    <source>
        <dbReference type="EMBL" id="ESP01880.1"/>
    </source>
</evidence>
<dbReference type="InterPro" id="IPR017941">
    <property type="entry name" value="Rieske_2Fe-2S"/>
</dbReference>
<keyword evidence="4" id="KW-0411">Iron-sulfur</keyword>
<dbReference type="AlphaFoldDB" id="V4CIA8"/>
<dbReference type="Pfam" id="PF22543">
    <property type="entry name" value="Rieske_4"/>
    <property type="match status" value="1"/>
</dbReference>
<evidence type="ECO:0000259" key="6">
    <source>
        <dbReference type="PROSITE" id="PS51296"/>
    </source>
</evidence>
<dbReference type="InterPro" id="IPR054716">
    <property type="entry name" value="Sol_Rieske_ferrdox_dom"/>
</dbReference>
<gene>
    <name evidence="7" type="ORF">LOTGIDRAFT_205126</name>
</gene>
<dbReference type="STRING" id="225164.V4CIA8"/>
<evidence type="ECO:0000256" key="1">
    <source>
        <dbReference type="ARBA" id="ARBA00022714"/>
    </source>
</evidence>
<evidence type="ECO:0000256" key="5">
    <source>
        <dbReference type="SAM" id="MobiDB-lite"/>
    </source>
</evidence>
<dbReference type="GeneID" id="20245802"/>
<evidence type="ECO:0000256" key="3">
    <source>
        <dbReference type="ARBA" id="ARBA00023004"/>
    </source>
</evidence>
<evidence type="ECO:0000256" key="2">
    <source>
        <dbReference type="ARBA" id="ARBA00022723"/>
    </source>
</evidence>
<keyword evidence="1" id="KW-0001">2Fe-2S</keyword>
<evidence type="ECO:0000313" key="8">
    <source>
        <dbReference type="Proteomes" id="UP000030746"/>
    </source>
</evidence>
<feature type="compositionally biased region" description="Basic and acidic residues" evidence="5">
    <location>
        <begin position="1"/>
        <end position="16"/>
    </location>
</feature>
<dbReference type="PROSITE" id="PS51296">
    <property type="entry name" value="RIESKE"/>
    <property type="match status" value="1"/>
</dbReference>
<evidence type="ECO:0000256" key="4">
    <source>
        <dbReference type="ARBA" id="ARBA00023014"/>
    </source>
</evidence>
<dbReference type="CTD" id="20245802"/>
<dbReference type="InterPro" id="IPR036922">
    <property type="entry name" value="Rieske_2Fe-2S_sf"/>
</dbReference>
<keyword evidence="2" id="KW-0479">Metal-binding</keyword>
<name>V4CIA8_LOTGI</name>
<feature type="region of interest" description="Disordered" evidence="5">
    <location>
        <begin position="1"/>
        <end position="20"/>
    </location>
</feature>
<accession>V4CIA8</accession>
<proteinExistence type="predicted"/>
<dbReference type="HOGENOM" id="CLU_055690_5_1_1"/>
<dbReference type="EMBL" id="KB200347">
    <property type="protein sequence ID" value="ESP01880.1"/>
    <property type="molecule type" value="Genomic_DNA"/>
</dbReference>
<dbReference type="PANTHER" id="PTHR21496:SF19">
    <property type="entry name" value="SI:CH211-212D10.2"/>
    <property type="match status" value="1"/>
</dbReference>
<dbReference type="OrthoDB" id="426882at2759"/>
<protein>
    <recommendedName>
        <fullName evidence="6">Rieske domain-containing protein</fullName>
    </recommendedName>
</protein>
<dbReference type="Gene3D" id="2.102.10.10">
    <property type="entry name" value="Rieske [2Fe-2S] iron-sulphur domain"/>
    <property type="match status" value="1"/>
</dbReference>
<sequence>MAQSTSEKRPVKKSERSSPLTDKIRARLSCDNLTLIWRPIGHYQELAKRRCQRIFAKPGKEYDLALFYHEMTFYVMSAWCTHMGGPLYEGEIEDYKGSCHVMCPWHAFMFDLKTGTNDIGLKQEVYPVKIEEGTVYVMYKYDLALHPFI</sequence>
<dbReference type="SUPFAM" id="SSF50022">
    <property type="entry name" value="ISP domain"/>
    <property type="match status" value="1"/>
</dbReference>
<keyword evidence="8" id="KW-1185">Reference proteome</keyword>
<dbReference type="Proteomes" id="UP000030746">
    <property type="component" value="Unassembled WGS sequence"/>
</dbReference>
<dbReference type="RefSeq" id="XP_009047465.1">
    <property type="nucleotide sequence ID" value="XM_009049217.1"/>
</dbReference>
<feature type="domain" description="Rieske" evidence="6">
    <location>
        <begin position="37"/>
        <end position="137"/>
    </location>
</feature>
<dbReference type="OMA" id="PCRLMYS"/>
<reference evidence="7 8" key="1">
    <citation type="journal article" date="2013" name="Nature">
        <title>Insights into bilaterian evolution from three spiralian genomes.</title>
        <authorList>
            <person name="Simakov O."/>
            <person name="Marletaz F."/>
            <person name="Cho S.J."/>
            <person name="Edsinger-Gonzales E."/>
            <person name="Havlak P."/>
            <person name="Hellsten U."/>
            <person name="Kuo D.H."/>
            <person name="Larsson T."/>
            <person name="Lv J."/>
            <person name="Arendt D."/>
            <person name="Savage R."/>
            <person name="Osoegawa K."/>
            <person name="de Jong P."/>
            <person name="Grimwood J."/>
            <person name="Chapman J.A."/>
            <person name="Shapiro H."/>
            <person name="Aerts A."/>
            <person name="Otillar R.P."/>
            <person name="Terry A.Y."/>
            <person name="Boore J.L."/>
            <person name="Grigoriev I.V."/>
            <person name="Lindberg D.R."/>
            <person name="Seaver E.C."/>
            <person name="Weisblat D.A."/>
            <person name="Putnam N.H."/>
            <person name="Rokhsar D.S."/>
        </authorList>
    </citation>
    <scope>NUCLEOTIDE SEQUENCE [LARGE SCALE GENOMIC DNA]</scope>
</reference>
<keyword evidence="3" id="KW-0408">Iron</keyword>
<dbReference type="GO" id="GO:0046872">
    <property type="term" value="F:metal ion binding"/>
    <property type="evidence" value="ECO:0007669"/>
    <property type="project" value="UniProtKB-KW"/>
</dbReference>